<reference evidence="2" key="1">
    <citation type="submission" date="2022-12" db="EMBL/GenBank/DDBJ databases">
        <authorList>
            <person name="Petersen C."/>
        </authorList>
    </citation>
    <scope>NUCLEOTIDE SEQUENCE</scope>
    <source>
        <strain evidence="2">IBT 15544</strain>
    </source>
</reference>
<evidence type="ECO:0000313" key="2">
    <source>
        <dbReference type="EMBL" id="KAJ5216336.1"/>
    </source>
</evidence>
<name>A0A9W9TBE1_9EURO</name>
<accession>A0A9W9TBE1</accession>
<feature type="region of interest" description="Disordered" evidence="1">
    <location>
        <begin position="51"/>
        <end position="70"/>
    </location>
</feature>
<reference evidence="2" key="2">
    <citation type="journal article" date="2023" name="IMA Fungus">
        <title>Comparative genomic study of the Penicillium genus elucidates a diverse pangenome and 15 lateral gene transfer events.</title>
        <authorList>
            <person name="Petersen C."/>
            <person name="Sorensen T."/>
            <person name="Nielsen M.R."/>
            <person name="Sondergaard T.E."/>
            <person name="Sorensen J.L."/>
            <person name="Fitzpatrick D.A."/>
            <person name="Frisvad J.C."/>
            <person name="Nielsen K.L."/>
        </authorList>
    </citation>
    <scope>NUCLEOTIDE SEQUENCE</scope>
    <source>
        <strain evidence="2">IBT 15544</strain>
    </source>
</reference>
<dbReference type="OrthoDB" id="5366531at2759"/>
<protein>
    <recommendedName>
        <fullName evidence="4">Pentatricopeptide repeat domain-containing protein</fullName>
    </recommendedName>
</protein>
<evidence type="ECO:0000256" key="1">
    <source>
        <dbReference type="SAM" id="MobiDB-lite"/>
    </source>
</evidence>
<dbReference type="EMBL" id="JAPQKR010000005">
    <property type="protein sequence ID" value="KAJ5216336.1"/>
    <property type="molecule type" value="Genomic_DNA"/>
</dbReference>
<dbReference type="RefSeq" id="XP_058312149.1">
    <property type="nucleotide sequence ID" value="XM_058449805.1"/>
</dbReference>
<dbReference type="AlphaFoldDB" id="A0A9W9TBE1"/>
<dbReference type="GeneID" id="83177106"/>
<sequence length="836" mass="96098">MRPALLRLLKRPSAFSILNSLAATPVGVEQLESRYTRLRCRSRCAGEISLDETEERSSIQEPGYRQQTGGEKRPFSFAIYEIESPSENRSSESSHRPDNTDRHSTAERVKKNLRLQQEQLEFESDIGHTKDIGTRLVDSLAHRHDCELWEELLRFRQRHYGDKGTQDIWEGLTIRLDGVKLPVTGERADFFWQSFVDLGLKRHLFLKDVVEYAVNIWETQNACWSKFYRSVVGGLLDRGMQKQAVEWHQKLQASGLARPDDLVQVIQPAIHPEYLSASTNSLKNPQLLSAFQRLSTFQTMIRQIPGHQVYGSVIPALLRQGYGEDAISLHAFLIRNEDHPKSLDELQPLMEYVKKYGFEKDFTRIRDYAKDRFEEEITAAEQQIQPPHRSALGHAKENVTEGKPFKDEIGARLFATRALTFDMILGTLKMLGVSAIGPRTVREMAIRAHSSQDILDKLKMLRQSGISIRNTVFTRLVQKLAVQNRDILLSDLLGSDQHPDVLEDVEMQESLLVSYYMARDSHQYKISLAVLAELFPDTPDLLDIHFRKHIAAGEFDAAIKVVDELALRGRSLNADSVDYMAEKVLTPRRLNRRPPPGKLLSTAEEAMFIFKVMQRVVPAGVYVSAAFWVELLKRLGMSNHWVGLRECCLWLAREYSNEAVSQSRIPWDPSQSTTAPVHGRDGRMVKLIFTPQMQHAIVHWGFKLAVNQERKSKLAYTHPITGAKLIPWTRGIILLRELEQAGLALQRREIRRAARSRLAMLFSRWCPSQQRMNRMLRRENPYSLEQVAVDILRAWGNFSLFNGMEVSNPRRLVNPSRTKYSRRRTARVILPRRMPR</sequence>
<comment type="caution">
    <text evidence="2">The sequence shown here is derived from an EMBL/GenBank/DDBJ whole genome shotgun (WGS) entry which is preliminary data.</text>
</comment>
<dbReference type="Proteomes" id="UP001150904">
    <property type="component" value="Unassembled WGS sequence"/>
</dbReference>
<feature type="region of interest" description="Disordered" evidence="1">
    <location>
        <begin position="84"/>
        <end position="106"/>
    </location>
</feature>
<evidence type="ECO:0000313" key="3">
    <source>
        <dbReference type="Proteomes" id="UP001150904"/>
    </source>
</evidence>
<evidence type="ECO:0008006" key="4">
    <source>
        <dbReference type="Google" id="ProtNLM"/>
    </source>
</evidence>
<gene>
    <name evidence="2" type="ORF">N7498_002743</name>
</gene>
<proteinExistence type="predicted"/>
<organism evidence="2 3">
    <name type="scientific">Penicillium cinerascens</name>
    <dbReference type="NCBI Taxonomy" id="70096"/>
    <lineage>
        <taxon>Eukaryota</taxon>
        <taxon>Fungi</taxon>
        <taxon>Dikarya</taxon>
        <taxon>Ascomycota</taxon>
        <taxon>Pezizomycotina</taxon>
        <taxon>Eurotiomycetes</taxon>
        <taxon>Eurotiomycetidae</taxon>
        <taxon>Eurotiales</taxon>
        <taxon>Aspergillaceae</taxon>
        <taxon>Penicillium</taxon>
    </lineage>
</organism>
<keyword evidence="3" id="KW-1185">Reference proteome</keyword>
<feature type="compositionally biased region" description="Basic and acidic residues" evidence="1">
    <location>
        <begin position="89"/>
        <end position="106"/>
    </location>
</feature>